<evidence type="ECO:0000256" key="2">
    <source>
        <dbReference type="ARBA" id="ARBA00023125"/>
    </source>
</evidence>
<dbReference type="SUPFAM" id="SSF48498">
    <property type="entry name" value="Tetracyclin repressor-like, C-terminal domain"/>
    <property type="match status" value="1"/>
</dbReference>
<evidence type="ECO:0000313" key="7">
    <source>
        <dbReference type="Proteomes" id="UP000548476"/>
    </source>
</evidence>
<dbReference type="Pfam" id="PF00440">
    <property type="entry name" value="TetR_N"/>
    <property type="match status" value="1"/>
</dbReference>
<keyword evidence="1" id="KW-0805">Transcription regulation</keyword>
<organism evidence="6 7">
    <name type="scientific">Phytomonospora endophytica</name>
    <dbReference type="NCBI Taxonomy" id="714109"/>
    <lineage>
        <taxon>Bacteria</taxon>
        <taxon>Bacillati</taxon>
        <taxon>Actinomycetota</taxon>
        <taxon>Actinomycetes</taxon>
        <taxon>Micromonosporales</taxon>
        <taxon>Micromonosporaceae</taxon>
        <taxon>Phytomonospora</taxon>
    </lineage>
</organism>
<dbReference type="AlphaFoldDB" id="A0A841FVC1"/>
<gene>
    <name evidence="6" type="ORF">HNR73_005163</name>
</gene>
<feature type="DNA-binding region" description="H-T-H motif" evidence="4">
    <location>
        <begin position="15"/>
        <end position="34"/>
    </location>
</feature>
<keyword evidence="7" id="KW-1185">Reference proteome</keyword>
<evidence type="ECO:0000256" key="3">
    <source>
        <dbReference type="ARBA" id="ARBA00023163"/>
    </source>
</evidence>
<dbReference type="InterPro" id="IPR050109">
    <property type="entry name" value="HTH-type_TetR-like_transc_reg"/>
</dbReference>
<evidence type="ECO:0000259" key="5">
    <source>
        <dbReference type="PROSITE" id="PS50977"/>
    </source>
</evidence>
<dbReference type="Gene3D" id="1.10.357.10">
    <property type="entry name" value="Tetracycline Repressor, domain 2"/>
    <property type="match status" value="1"/>
</dbReference>
<dbReference type="PANTHER" id="PTHR30055">
    <property type="entry name" value="HTH-TYPE TRANSCRIPTIONAL REGULATOR RUTR"/>
    <property type="match status" value="1"/>
</dbReference>
<dbReference type="PROSITE" id="PS50977">
    <property type="entry name" value="HTH_TETR_2"/>
    <property type="match status" value="1"/>
</dbReference>
<dbReference type="Proteomes" id="UP000548476">
    <property type="component" value="Unassembled WGS sequence"/>
</dbReference>
<feature type="domain" description="HTH tetR-type" evidence="5">
    <location>
        <begin position="1"/>
        <end position="52"/>
    </location>
</feature>
<dbReference type="InterPro" id="IPR036271">
    <property type="entry name" value="Tet_transcr_reg_TetR-rel_C_sf"/>
</dbReference>
<sequence>MFGRPGVWEVPPAASVEQIAKRAGVTRATVYRRFPDKTRLLIAAVESAYGTPQPVPEIPDLDFLIGAWAAMIAEPRHRRLMRRLLGVAEDEPEPARVYHESLGRGRDDARLAVFEQARERGELPADCDVRVLLDILTGAAWQHLAAHPDTDTPADVKHYLRAVLHQA</sequence>
<comment type="caution">
    <text evidence="6">The sequence shown here is derived from an EMBL/GenBank/DDBJ whole genome shotgun (WGS) entry which is preliminary data.</text>
</comment>
<keyword evidence="2 4" id="KW-0238">DNA-binding</keyword>
<dbReference type="GO" id="GO:0000976">
    <property type="term" value="F:transcription cis-regulatory region binding"/>
    <property type="evidence" value="ECO:0007669"/>
    <property type="project" value="TreeGrafter"/>
</dbReference>
<dbReference type="EMBL" id="JACHGT010000012">
    <property type="protein sequence ID" value="MBB6037287.1"/>
    <property type="molecule type" value="Genomic_DNA"/>
</dbReference>
<dbReference type="InterPro" id="IPR001647">
    <property type="entry name" value="HTH_TetR"/>
</dbReference>
<dbReference type="InterPro" id="IPR011075">
    <property type="entry name" value="TetR_C"/>
</dbReference>
<dbReference type="GO" id="GO:0003700">
    <property type="term" value="F:DNA-binding transcription factor activity"/>
    <property type="evidence" value="ECO:0007669"/>
    <property type="project" value="TreeGrafter"/>
</dbReference>
<reference evidence="6 7" key="1">
    <citation type="submission" date="2020-08" db="EMBL/GenBank/DDBJ databases">
        <title>Genomic Encyclopedia of Type Strains, Phase IV (KMG-IV): sequencing the most valuable type-strain genomes for metagenomic binning, comparative biology and taxonomic classification.</title>
        <authorList>
            <person name="Goeker M."/>
        </authorList>
    </citation>
    <scope>NUCLEOTIDE SEQUENCE [LARGE SCALE GENOMIC DNA]</scope>
    <source>
        <strain evidence="6 7">YIM 65646</strain>
    </source>
</reference>
<dbReference type="RefSeq" id="WP_184790121.1">
    <property type="nucleotide sequence ID" value="NZ_BONT01000081.1"/>
</dbReference>
<accession>A0A841FVC1</accession>
<proteinExistence type="predicted"/>
<dbReference type="PANTHER" id="PTHR30055:SF234">
    <property type="entry name" value="HTH-TYPE TRANSCRIPTIONAL REGULATOR BETI"/>
    <property type="match status" value="1"/>
</dbReference>
<dbReference type="Pfam" id="PF16859">
    <property type="entry name" value="TetR_C_11"/>
    <property type="match status" value="1"/>
</dbReference>
<evidence type="ECO:0000313" key="6">
    <source>
        <dbReference type="EMBL" id="MBB6037287.1"/>
    </source>
</evidence>
<keyword evidence="3" id="KW-0804">Transcription</keyword>
<protein>
    <submittedName>
        <fullName evidence="6">AcrR family transcriptional regulator</fullName>
    </submittedName>
</protein>
<evidence type="ECO:0000256" key="4">
    <source>
        <dbReference type="PROSITE-ProRule" id="PRU00335"/>
    </source>
</evidence>
<evidence type="ECO:0000256" key="1">
    <source>
        <dbReference type="ARBA" id="ARBA00023015"/>
    </source>
</evidence>
<name>A0A841FVC1_9ACTN</name>
<dbReference type="InterPro" id="IPR009057">
    <property type="entry name" value="Homeodomain-like_sf"/>
</dbReference>
<dbReference type="SUPFAM" id="SSF46689">
    <property type="entry name" value="Homeodomain-like"/>
    <property type="match status" value="1"/>
</dbReference>
<dbReference type="Gene3D" id="1.10.10.60">
    <property type="entry name" value="Homeodomain-like"/>
    <property type="match status" value="1"/>
</dbReference>